<evidence type="ECO:0000313" key="1">
    <source>
        <dbReference type="EMBL" id="GFY64452.1"/>
    </source>
</evidence>
<proteinExistence type="predicted"/>
<reference evidence="1" key="1">
    <citation type="submission" date="2020-08" db="EMBL/GenBank/DDBJ databases">
        <title>Multicomponent nature underlies the extraordinary mechanical properties of spider dragline silk.</title>
        <authorList>
            <person name="Kono N."/>
            <person name="Nakamura H."/>
            <person name="Mori M."/>
            <person name="Yoshida Y."/>
            <person name="Ohtoshi R."/>
            <person name="Malay A.D."/>
            <person name="Moran D.A.P."/>
            <person name="Tomita M."/>
            <person name="Numata K."/>
            <person name="Arakawa K."/>
        </authorList>
    </citation>
    <scope>NUCLEOTIDE SEQUENCE</scope>
</reference>
<accession>A0A8X6Y2Z9</accession>
<dbReference type="AlphaFoldDB" id="A0A8X6Y2Z9"/>
<protein>
    <submittedName>
        <fullName evidence="1">Uncharacterized protein</fullName>
    </submittedName>
</protein>
<dbReference type="EMBL" id="BMAV01015239">
    <property type="protein sequence ID" value="GFY64452.1"/>
    <property type="molecule type" value="Genomic_DNA"/>
</dbReference>
<gene>
    <name evidence="1" type="ORF">TNIN_32991</name>
</gene>
<sequence>MIPSHPQRMQIQVYWRFYVRHRDWIDMDLLTHTLNLSQHPPRRIHGAPVEIRIAEIRKKHVKDALDMHVLTRTITHRLVSSDMNA</sequence>
<keyword evidence="2" id="KW-1185">Reference proteome</keyword>
<organism evidence="1 2">
    <name type="scientific">Trichonephila inaurata madagascariensis</name>
    <dbReference type="NCBI Taxonomy" id="2747483"/>
    <lineage>
        <taxon>Eukaryota</taxon>
        <taxon>Metazoa</taxon>
        <taxon>Ecdysozoa</taxon>
        <taxon>Arthropoda</taxon>
        <taxon>Chelicerata</taxon>
        <taxon>Arachnida</taxon>
        <taxon>Araneae</taxon>
        <taxon>Araneomorphae</taxon>
        <taxon>Entelegynae</taxon>
        <taxon>Araneoidea</taxon>
        <taxon>Nephilidae</taxon>
        <taxon>Trichonephila</taxon>
        <taxon>Trichonephila inaurata</taxon>
    </lineage>
</organism>
<name>A0A8X6Y2Z9_9ARAC</name>
<comment type="caution">
    <text evidence="1">The sequence shown here is derived from an EMBL/GenBank/DDBJ whole genome shotgun (WGS) entry which is preliminary data.</text>
</comment>
<evidence type="ECO:0000313" key="2">
    <source>
        <dbReference type="Proteomes" id="UP000886998"/>
    </source>
</evidence>
<dbReference type="Proteomes" id="UP000886998">
    <property type="component" value="Unassembled WGS sequence"/>
</dbReference>